<evidence type="ECO:0000313" key="10">
    <source>
        <dbReference type="EMBL" id="CAL4155913.1"/>
    </source>
</evidence>
<evidence type="ECO:0000313" key="11">
    <source>
        <dbReference type="Proteomes" id="UP001497623"/>
    </source>
</evidence>
<organism evidence="10 11">
    <name type="scientific">Meganyctiphanes norvegica</name>
    <name type="common">Northern krill</name>
    <name type="synonym">Thysanopoda norvegica</name>
    <dbReference type="NCBI Taxonomy" id="48144"/>
    <lineage>
        <taxon>Eukaryota</taxon>
        <taxon>Metazoa</taxon>
        <taxon>Ecdysozoa</taxon>
        <taxon>Arthropoda</taxon>
        <taxon>Crustacea</taxon>
        <taxon>Multicrustacea</taxon>
        <taxon>Malacostraca</taxon>
        <taxon>Eumalacostraca</taxon>
        <taxon>Eucarida</taxon>
        <taxon>Euphausiacea</taxon>
        <taxon>Euphausiidae</taxon>
        <taxon>Meganyctiphanes</taxon>
    </lineage>
</organism>
<comment type="similarity">
    <text evidence="1">Belongs to the peptidase C1 family.</text>
</comment>
<gene>
    <name evidence="10" type="ORF">MNOR_LOCUS31580</name>
</gene>
<dbReference type="InterPro" id="IPR025660">
    <property type="entry name" value="Pept_his_AS"/>
</dbReference>
<keyword evidence="5" id="KW-0865">Zymogen</keyword>
<evidence type="ECO:0008006" key="12">
    <source>
        <dbReference type="Google" id="ProtNLM"/>
    </source>
</evidence>
<dbReference type="InterPro" id="IPR000169">
    <property type="entry name" value="Pept_cys_AS"/>
</dbReference>
<dbReference type="InterPro" id="IPR013128">
    <property type="entry name" value="Peptidase_C1A"/>
</dbReference>
<keyword evidence="11" id="KW-1185">Reference proteome</keyword>
<dbReference type="PROSITE" id="PS00639">
    <property type="entry name" value="THIOL_PROTEASE_HIS"/>
    <property type="match status" value="1"/>
</dbReference>
<evidence type="ECO:0000256" key="5">
    <source>
        <dbReference type="ARBA" id="ARBA00023145"/>
    </source>
</evidence>
<reference evidence="10 11" key="1">
    <citation type="submission" date="2024-05" db="EMBL/GenBank/DDBJ databases">
        <authorList>
            <person name="Wallberg A."/>
        </authorList>
    </citation>
    <scope>NUCLEOTIDE SEQUENCE [LARGE SCALE GENOMIC DNA]</scope>
</reference>
<dbReference type="InterPro" id="IPR013201">
    <property type="entry name" value="Prot_inhib_I29"/>
</dbReference>
<dbReference type="PROSITE" id="PS00640">
    <property type="entry name" value="THIOL_PROTEASE_ASN"/>
    <property type="match status" value="1"/>
</dbReference>
<dbReference type="InterPro" id="IPR000668">
    <property type="entry name" value="Peptidase_C1A_C"/>
</dbReference>
<sequence length="342" mass="37567">MRVVALLLCGLAVAQASQIKTEWEAWKEEYGRNYLDDNEESYRQSVFEGNLNFINLHNADFENNLVTFTVGMNQFGDMTTEEIQSYMLGFKQDPSSSTDNRPVPVFTADKHEKLPTEIDWRTKAPGAVTPVKDQAQCGSCWAFSATGSLEGQHFLKTNKTVSLSEQNLVDCSMKEGDHGCFGGLMDNAFRYIKINNGIDTEASYPYKAKNGNCTFKPDNVGATVTGFVDIKSGSEKALEKAVATVGPISVAIDASQPTFHFYKKGVYHDTKCSSVHLDHGVLAVGYGVDTSTSSTWDNGKGKKYWLVKNSWNAKWGDEGYIKMARNAGNACGIATSASYPLV</sequence>
<evidence type="ECO:0000256" key="6">
    <source>
        <dbReference type="ARBA" id="ARBA00023157"/>
    </source>
</evidence>
<keyword evidence="2" id="KW-0645">Protease</keyword>
<dbReference type="CDD" id="cd02248">
    <property type="entry name" value="Peptidase_C1A"/>
    <property type="match status" value="1"/>
</dbReference>
<protein>
    <recommendedName>
        <fullName evidence="12">Cathepsin L</fullName>
    </recommendedName>
</protein>
<dbReference type="Pfam" id="PF00112">
    <property type="entry name" value="Peptidase_C1"/>
    <property type="match status" value="1"/>
</dbReference>
<evidence type="ECO:0000256" key="3">
    <source>
        <dbReference type="ARBA" id="ARBA00022801"/>
    </source>
</evidence>
<feature type="chain" id="PRO_5043606987" description="Cathepsin L" evidence="7">
    <location>
        <begin position="17"/>
        <end position="342"/>
    </location>
</feature>
<dbReference type="SMART" id="SM00645">
    <property type="entry name" value="Pept_C1"/>
    <property type="match status" value="1"/>
</dbReference>
<feature type="domain" description="Cathepsin propeptide inhibitor" evidence="9">
    <location>
        <begin position="23"/>
        <end position="83"/>
    </location>
</feature>
<dbReference type="SUPFAM" id="SSF54001">
    <property type="entry name" value="Cysteine proteinases"/>
    <property type="match status" value="1"/>
</dbReference>
<feature type="signal peptide" evidence="7">
    <location>
        <begin position="1"/>
        <end position="16"/>
    </location>
</feature>
<name>A0AAV2S070_MEGNR</name>
<keyword evidence="4" id="KW-0788">Thiol protease</keyword>
<evidence type="ECO:0000259" key="9">
    <source>
        <dbReference type="SMART" id="SM00848"/>
    </source>
</evidence>
<dbReference type="GO" id="GO:0006508">
    <property type="term" value="P:proteolysis"/>
    <property type="evidence" value="ECO:0007669"/>
    <property type="project" value="UniProtKB-KW"/>
</dbReference>
<comment type="caution">
    <text evidence="10">The sequence shown here is derived from an EMBL/GenBank/DDBJ whole genome shotgun (WGS) entry which is preliminary data.</text>
</comment>
<dbReference type="Gene3D" id="3.90.70.10">
    <property type="entry name" value="Cysteine proteinases"/>
    <property type="match status" value="1"/>
</dbReference>
<evidence type="ECO:0000256" key="4">
    <source>
        <dbReference type="ARBA" id="ARBA00022807"/>
    </source>
</evidence>
<evidence type="ECO:0000256" key="2">
    <source>
        <dbReference type="ARBA" id="ARBA00022670"/>
    </source>
</evidence>
<dbReference type="FunFam" id="3.90.70.10:FF:000006">
    <property type="entry name" value="Cathepsin S"/>
    <property type="match status" value="1"/>
</dbReference>
<dbReference type="EMBL" id="CAXKWB010040967">
    <property type="protein sequence ID" value="CAL4155913.1"/>
    <property type="molecule type" value="Genomic_DNA"/>
</dbReference>
<evidence type="ECO:0000256" key="1">
    <source>
        <dbReference type="ARBA" id="ARBA00008455"/>
    </source>
</evidence>
<dbReference type="AlphaFoldDB" id="A0AAV2S070"/>
<dbReference type="InterPro" id="IPR038765">
    <property type="entry name" value="Papain-like_cys_pep_sf"/>
</dbReference>
<dbReference type="PANTHER" id="PTHR12411">
    <property type="entry name" value="CYSTEINE PROTEASE FAMILY C1-RELATED"/>
    <property type="match status" value="1"/>
</dbReference>
<keyword evidence="3" id="KW-0378">Hydrolase</keyword>
<keyword evidence="7" id="KW-0732">Signal</keyword>
<dbReference type="PROSITE" id="PS00139">
    <property type="entry name" value="THIOL_PROTEASE_CYS"/>
    <property type="match status" value="1"/>
</dbReference>
<dbReference type="InterPro" id="IPR025661">
    <property type="entry name" value="Pept_asp_AS"/>
</dbReference>
<accession>A0AAV2S070</accession>
<dbReference type="SMART" id="SM00848">
    <property type="entry name" value="Inhibitor_I29"/>
    <property type="match status" value="1"/>
</dbReference>
<dbReference type="GO" id="GO:0008234">
    <property type="term" value="F:cysteine-type peptidase activity"/>
    <property type="evidence" value="ECO:0007669"/>
    <property type="project" value="UniProtKB-KW"/>
</dbReference>
<keyword evidence="6" id="KW-1015">Disulfide bond</keyword>
<dbReference type="Proteomes" id="UP001497623">
    <property type="component" value="Unassembled WGS sequence"/>
</dbReference>
<dbReference type="PRINTS" id="PR00705">
    <property type="entry name" value="PAPAIN"/>
</dbReference>
<dbReference type="Pfam" id="PF08246">
    <property type="entry name" value="Inhibitor_I29"/>
    <property type="match status" value="1"/>
</dbReference>
<evidence type="ECO:0000259" key="8">
    <source>
        <dbReference type="SMART" id="SM00645"/>
    </source>
</evidence>
<evidence type="ECO:0000256" key="7">
    <source>
        <dbReference type="SAM" id="SignalP"/>
    </source>
</evidence>
<proteinExistence type="inferred from homology"/>
<dbReference type="InterPro" id="IPR039417">
    <property type="entry name" value="Peptidase_C1A_papain-like"/>
</dbReference>
<feature type="domain" description="Peptidase C1A papain C-terminal" evidence="8">
    <location>
        <begin position="114"/>
        <end position="341"/>
    </location>
</feature>